<name>W6SKM3_9CLOT</name>
<dbReference type="Pfam" id="PF12833">
    <property type="entry name" value="HTH_18"/>
    <property type="match status" value="1"/>
</dbReference>
<accession>W6SKM3</accession>
<reference evidence="5 6" key="1">
    <citation type="submission" date="2013-11" db="EMBL/GenBank/DDBJ databases">
        <title>Complete genome sequence of Clostridum sp. M2/40.</title>
        <authorList>
            <person name="Wibberg D."/>
            <person name="Puehler A."/>
            <person name="Schlueter A."/>
        </authorList>
    </citation>
    <scope>NUCLEOTIDE SEQUENCE [LARGE SCALE GENOMIC DNA]</scope>
    <source>
        <strain evidence="6">M2/40</strain>
    </source>
</reference>
<dbReference type="OrthoDB" id="1975037at2"/>
<sequence>MDISINEHNNNFVIPMNYYEGNNLDNEFVISKRFTFVLIERGSGFLSINNKQIFYIAPVIFCLNEKERIVINEEKDTPVKVIFFHPNVINDCFDFNNIRNLLENESVTMIQDREIIVHFIERSEKYFGKINIGPITYRKFDKLFELLKKETTLQNRDNWPCRSRSYLFEILFLIDNIYSESDAIIEKFESTIDEEFNDILIYIYNNYNEKITIDLLTKKFNINRTTLSEKFSKLVGESVITYLNKLRINMASILLRDTKLPIAEVMERVGFNDATHFLRTFKKYKEMSPSEYRSKYCWM</sequence>
<proteinExistence type="predicted"/>
<dbReference type="PANTHER" id="PTHR43280">
    <property type="entry name" value="ARAC-FAMILY TRANSCRIPTIONAL REGULATOR"/>
    <property type="match status" value="1"/>
</dbReference>
<dbReference type="PRINTS" id="PR00032">
    <property type="entry name" value="HTHARAC"/>
</dbReference>
<dbReference type="GO" id="GO:0003700">
    <property type="term" value="F:DNA-binding transcription factor activity"/>
    <property type="evidence" value="ECO:0007669"/>
    <property type="project" value="InterPro"/>
</dbReference>
<dbReference type="PROSITE" id="PS01124">
    <property type="entry name" value="HTH_ARAC_FAMILY_2"/>
    <property type="match status" value="1"/>
</dbReference>
<feature type="domain" description="HTH araC/xylS-type" evidence="4">
    <location>
        <begin position="197"/>
        <end position="295"/>
    </location>
</feature>
<evidence type="ECO:0000313" key="6">
    <source>
        <dbReference type="Proteomes" id="UP000019426"/>
    </source>
</evidence>
<keyword evidence="2" id="KW-0238">DNA-binding</keyword>
<dbReference type="Proteomes" id="UP000019426">
    <property type="component" value="Chromosome M2/40_rep2"/>
</dbReference>
<evidence type="ECO:0000313" key="5">
    <source>
        <dbReference type="EMBL" id="CDM70450.1"/>
    </source>
</evidence>
<dbReference type="InterPro" id="IPR009057">
    <property type="entry name" value="Homeodomain-like_sf"/>
</dbReference>
<dbReference type="SUPFAM" id="SSF46689">
    <property type="entry name" value="Homeodomain-like"/>
    <property type="match status" value="1"/>
</dbReference>
<dbReference type="KEGG" id="clt:CM240_3333"/>
<dbReference type="AlphaFoldDB" id="W6SKM3"/>
<dbReference type="GO" id="GO:0043565">
    <property type="term" value="F:sequence-specific DNA binding"/>
    <property type="evidence" value="ECO:0007669"/>
    <property type="project" value="InterPro"/>
</dbReference>
<dbReference type="HOGENOM" id="CLU_000445_88_14_9"/>
<dbReference type="STRING" id="1216932.CM240_3333"/>
<evidence type="ECO:0000256" key="3">
    <source>
        <dbReference type="ARBA" id="ARBA00023163"/>
    </source>
</evidence>
<dbReference type="eggNOG" id="COG4977">
    <property type="taxonomic scope" value="Bacteria"/>
</dbReference>
<keyword evidence="1" id="KW-0805">Transcription regulation</keyword>
<dbReference type="InterPro" id="IPR018060">
    <property type="entry name" value="HTH_AraC"/>
</dbReference>
<keyword evidence="3" id="KW-0804">Transcription</keyword>
<keyword evidence="6" id="KW-1185">Reference proteome</keyword>
<evidence type="ECO:0000256" key="1">
    <source>
        <dbReference type="ARBA" id="ARBA00023015"/>
    </source>
</evidence>
<dbReference type="EMBL" id="HG917869">
    <property type="protein sequence ID" value="CDM70450.1"/>
    <property type="molecule type" value="Genomic_DNA"/>
</dbReference>
<evidence type="ECO:0000256" key="2">
    <source>
        <dbReference type="ARBA" id="ARBA00023125"/>
    </source>
</evidence>
<dbReference type="RefSeq" id="WP_044040621.1">
    <property type="nucleotide sequence ID" value="NZ_HG917869.1"/>
</dbReference>
<dbReference type="PATRIC" id="fig|1216932.3.peg.3308"/>
<dbReference type="InterPro" id="IPR020449">
    <property type="entry name" value="Tscrpt_reg_AraC-type_HTH"/>
</dbReference>
<gene>
    <name evidence="5" type="ORF">CM240_3333</name>
</gene>
<dbReference type="PANTHER" id="PTHR43280:SF28">
    <property type="entry name" value="HTH-TYPE TRANSCRIPTIONAL ACTIVATOR RHAS"/>
    <property type="match status" value="1"/>
</dbReference>
<evidence type="ECO:0000259" key="4">
    <source>
        <dbReference type="PROSITE" id="PS01124"/>
    </source>
</evidence>
<dbReference type="Gene3D" id="1.10.10.60">
    <property type="entry name" value="Homeodomain-like"/>
    <property type="match status" value="2"/>
</dbReference>
<organism evidence="5 6">
    <name type="scientific">Clostridium bornimense</name>
    <dbReference type="NCBI Taxonomy" id="1216932"/>
    <lineage>
        <taxon>Bacteria</taxon>
        <taxon>Bacillati</taxon>
        <taxon>Bacillota</taxon>
        <taxon>Clostridia</taxon>
        <taxon>Eubacteriales</taxon>
        <taxon>Clostridiaceae</taxon>
        <taxon>Clostridium</taxon>
    </lineage>
</organism>
<dbReference type="SMART" id="SM00342">
    <property type="entry name" value="HTH_ARAC"/>
    <property type="match status" value="1"/>
</dbReference>
<protein>
    <submittedName>
        <fullName evidence="5">Transcriptional regulator, AraC family</fullName>
    </submittedName>
</protein>